<dbReference type="PANTHER" id="PTHR33434">
    <property type="entry name" value="DEGV DOMAIN-CONTAINING PROTEIN DR_1986-RELATED"/>
    <property type="match status" value="1"/>
</dbReference>
<dbReference type="InterPro" id="IPR043168">
    <property type="entry name" value="DegV_C"/>
</dbReference>
<dbReference type="EMBL" id="PGVD01000050">
    <property type="protein sequence ID" value="PLR94069.1"/>
    <property type="molecule type" value="Genomic_DNA"/>
</dbReference>
<dbReference type="InterPro" id="IPR050270">
    <property type="entry name" value="DegV_domain_contain"/>
</dbReference>
<keyword evidence="1" id="KW-0446">Lipid-binding</keyword>
<dbReference type="Pfam" id="PF02645">
    <property type="entry name" value="DegV"/>
    <property type="match status" value="1"/>
</dbReference>
<comment type="caution">
    <text evidence="2">The sequence shown here is derived from an EMBL/GenBank/DDBJ whole genome shotgun (WGS) entry which is preliminary data.</text>
</comment>
<dbReference type="Proteomes" id="UP000235114">
    <property type="component" value="Unassembled WGS sequence"/>
</dbReference>
<dbReference type="SUPFAM" id="SSF82549">
    <property type="entry name" value="DAK1/DegV-like"/>
    <property type="match status" value="1"/>
</dbReference>
<dbReference type="RefSeq" id="WP_101577173.1">
    <property type="nucleotide sequence ID" value="NZ_PGVA01000023.1"/>
</dbReference>
<reference evidence="3 5" key="2">
    <citation type="submission" date="2017-12" db="EMBL/GenBank/DDBJ databases">
        <title>Comparative Functional Genomics of Dry Heat Resistant strains isolated from the Viking Spacecraft.</title>
        <authorList>
            <person name="Seuylemezian A."/>
            <person name="Cooper K."/>
            <person name="Vaishampayan P."/>
        </authorList>
    </citation>
    <scope>NUCLEOTIDE SEQUENCE [LARGE SCALE GENOMIC DNA]</scope>
    <source>
        <strain evidence="3 5">ATCC 29669</strain>
    </source>
</reference>
<reference evidence="2 4" key="1">
    <citation type="submission" date="2017-11" db="EMBL/GenBank/DDBJ databases">
        <title>Comparitive Functional Genomics of Dry Heat Resistant strains isolated from the Viking Spacecraft.</title>
        <authorList>
            <person name="Seuylemezian A."/>
            <person name="Cooper K."/>
            <person name="Vaishampayan P."/>
        </authorList>
    </citation>
    <scope>NUCLEOTIDE SEQUENCE [LARGE SCALE GENOMIC DNA]</scope>
    <source>
        <strain evidence="2 4">M4.6</strain>
    </source>
</reference>
<dbReference type="PROSITE" id="PS51482">
    <property type="entry name" value="DEGV"/>
    <property type="match status" value="1"/>
</dbReference>
<gene>
    <name evidence="2" type="ORF">CU635_09715</name>
    <name evidence="3" type="ORF">CVD25_16640</name>
</gene>
<dbReference type="Proteomes" id="UP000234951">
    <property type="component" value="Unassembled WGS sequence"/>
</dbReference>
<dbReference type="Gene3D" id="3.40.50.10170">
    <property type="match status" value="1"/>
</dbReference>
<evidence type="ECO:0000313" key="4">
    <source>
        <dbReference type="Proteomes" id="UP000234951"/>
    </source>
</evidence>
<accession>A0A2N5GMQ2</accession>
<dbReference type="AlphaFoldDB" id="A0A2N5GMQ2"/>
<dbReference type="EMBL" id="PGVA01000023">
    <property type="protein sequence ID" value="PLR83151.1"/>
    <property type="molecule type" value="Genomic_DNA"/>
</dbReference>
<protein>
    <submittedName>
        <fullName evidence="2">Fatty acid-binding protein DegV</fullName>
    </submittedName>
</protein>
<dbReference type="PANTHER" id="PTHR33434:SF2">
    <property type="entry name" value="FATTY ACID-BINDING PROTEIN TM_1468"/>
    <property type="match status" value="1"/>
</dbReference>
<evidence type="ECO:0000313" key="2">
    <source>
        <dbReference type="EMBL" id="PLR83151.1"/>
    </source>
</evidence>
<proteinExistence type="predicted"/>
<dbReference type="OrthoDB" id="9775494at2"/>
<dbReference type="NCBIfam" id="TIGR00762">
    <property type="entry name" value="DegV"/>
    <property type="match status" value="1"/>
</dbReference>
<evidence type="ECO:0000313" key="3">
    <source>
        <dbReference type="EMBL" id="PLR94069.1"/>
    </source>
</evidence>
<dbReference type="InterPro" id="IPR003797">
    <property type="entry name" value="DegV"/>
</dbReference>
<dbReference type="Gene3D" id="3.30.1180.10">
    <property type="match status" value="1"/>
</dbReference>
<dbReference type="GO" id="GO:0008289">
    <property type="term" value="F:lipid binding"/>
    <property type="evidence" value="ECO:0007669"/>
    <property type="project" value="UniProtKB-KW"/>
</dbReference>
<name>A0A2N5GMQ2_9BACI</name>
<evidence type="ECO:0000256" key="1">
    <source>
        <dbReference type="ARBA" id="ARBA00023121"/>
    </source>
</evidence>
<organism evidence="2 4">
    <name type="scientific">Bacillus canaveralius</name>
    <dbReference type="NCBI Taxonomy" id="1403243"/>
    <lineage>
        <taxon>Bacteria</taxon>
        <taxon>Bacillati</taxon>
        <taxon>Bacillota</taxon>
        <taxon>Bacilli</taxon>
        <taxon>Bacillales</taxon>
        <taxon>Bacillaceae</taxon>
        <taxon>Bacillus</taxon>
    </lineage>
</organism>
<keyword evidence="5" id="KW-1185">Reference proteome</keyword>
<sequence length="279" mass="30928">MKTAVVTDSTAYIPKDLREKLNIHMIPLSVIFGDETYQEEVEISASDFYEEVKHKELPTTSQPSIGEFTALYEKLANEFDAVISIHLSSGVSGTFQGAVSAGSMVDGIKAYPFDSEISCMVQGFYAIEAAEMAQQGISATDIIARLQEMKQSTRAYFMVDDLSHLQRGGRLSSAQALIGSLLQVKPLLHFVDKKIVPFEKIRTRKKAMKRIIELLGEDVKSGEPFRAVIIHANREEEAVEWKAELEAAYPNVEFMLSYFGPVIGTHLGEGAMGLGWVKK</sequence>
<evidence type="ECO:0000313" key="5">
    <source>
        <dbReference type="Proteomes" id="UP000235114"/>
    </source>
</evidence>